<evidence type="ECO:0000313" key="3">
    <source>
        <dbReference type="Proteomes" id="UP001054846"/>
    </source>
</evidence>
<dbReference type="RefSeq" id="WP_230840766.1">
    <property type="nucleotide sequence ID" value="NZ_CP063845.1"/>
</dbReference>
<accession>A0ABY3PJ72</accession>
<protein>
    <submittedName>
        <fullName evidence="2">Uncharacterized protein</fullName>
    </submittedName>
</protein>
<dbReference type="PROSITE" id="PS51257">
    <property type="entry name" value="PROKAR_LIPOPROTEIN"/>
    <property type="match status" value="1"/>
</dbReference>
<feature type="chain" id="PRO_5045228046" evidence="1">
    <location>
        <begin position="19"/>
        <end position="153"/>
    </location>
</feature>
<sequence>MKWTIVAGLMLGLVVACAGGDRPAEKTAAPRSSRGQVVGVRTAQGVILQVKTLERLSSEEAKLTVRIFNPGAVPLPQKVGPDYFFVGPDEGAGLPVRSVDAARTTLVPKELVPREATEGELWLKLPGPGAMKLYYGETPEVNIFVVRIPAAES</sequence>
<feature type="signal peptide" evidence="1">
    <location>
        <begin position="1"/>
        <end position="18"/>
    </location>
</feature>
<keyword evidence="3" id="KW-1185">Reference proteome</keyword>
<gene>
    <name evidence="2" type="ORF">ISF26_18295</name>
</gene>
<evidence type="ECO:0000256" key="1">
    <source>
        <dbReference type="SAM" id="SignalP"/>
    </source>
</evidence>
<dbReference type="EMBL" id="CP063845">
    <property type="protein sequence ID" value="UFP93712.1"/>
    <property type="molecule type" value="Genomic_DNA"/>
</dbReference>
<dbReference type="Proteomes" id="UP001054846">
    <property type="component" value="Chromosome"/>
</dbReference>
<evidence type="ECO:0000313" key="2">
    <source>
        <dbReference type="EMBL" id="UFP93712.1"/>
    </source>
</evidence>
<name>A0ABY3PJ72_9CYAN</name>
<organism evidence="2 3">
    <name type="scientific">Gloeobacter morelensis MG652769</name>
    <dbReference type="NCBI Taxonomy" id="2781736"/>
    <lineage>
        <taxon>Bacteria</taxon>
        <taxon>Bacillati</taxon>
        <taxon>Cyanobacteriota</taxon>
        <taxon>Cyanophyceae</taxon>
        <taxon>Gloeobacterales</taxon>
        <taxon>Gloeobacteraceae</taxon>
        <taxon>Gloeobacter</taxon>
        <taxon>Gloeobacter morelensis</taxon>
    </lineage>
</organism>
<keyword evidence="1" id="KW-0732">Signal</keyword>
<reference evidence="2 3" key="1">
    <citation type="journal article" date="2021" name="Genome Biol. Evol.">
        <title>Complete Genome Sequencing of a Novel Gloeobacter Species from a Waterfall Cave in Mexico.</title>
        <authorList>
            <person name="Saw J.H."/>
            <person name="Cardona T."/>
            <person name="Montejano G."/>
        </authorList>
    </citation>
    <scope>NUCLEOTIDE SEQUENCE [LARGE SCALE GENOMIC DNA]</scope>
    <source>
        <strain evidence="2">MG652769</strain>
    </source>
</reference>
<proteinExistence type="predicted"/>